<sequence>MKNCRQVGEQIILEVPENLSLNADAKIRYNWSNAPQAFIWNEEGYPSSPFELKIEQNNNRRK</sequence>
<gene>
    <name evidence="1" type="ORF">LLT6_14425</name>
</gene>
<evidence type="ECO:0000313" key="1">
    <source>
        <dbReference type="EMBL" id="EQC54797.1"/>
    </source>
</evidence>
<name>T0S6N9_LACLC</name>
<dbReference type="Proteomes" id="UP000015854">
    <property type="component" value="Unassembled WGS sequence"/>
</dbReference>
<reference evidence="1 2" key="1">
    <citation type="journal article" date="2013" name="ISME J.">
        <title>Multifactorial diversity sustains microbial community stability.</title>
        <authorList>
            <person name="Erkus O."/>
            <person name="de Jager V.C."/>
            <person name="Spus M."/>
            <person name="van Alen-Boerrigter I.J."/>
            <person name="van Rijswijck I.M."/>
            <person name="Hazelwood L."/>
            <person name="Janssen P.W."/>
            <person name="van Hijum S.A."/>
            <person name="Kleerebezem M."/>
            <person name="Smid E.J."/>
        </authorList>
    </citation>
    <scope>NUCLEOTIDE SEQUENCE [LARGE SCALE GENOMIC DNA]</scope>
    <source>
        <strain evidence="1 2">TIFN6</strain>
    </source>
</reference>
<dbReference type="AlphaFoldDB" id="T0S6N9"/>
<protein>
    <submittedName>
        <fullName evidence="1">Uncharacterized protein</fullName>
    </submittedName>
</protein>
<organism evidence="1 2">
    <name type="scientific">Lactococcus cremoris subsp. cremoris TIFN6</name>
    <dbReference type="NCBI Taxonomy" id="1234876"/>
    <lineage>
        <taxon>Bacteria</taxon>
        <taxon>Bacillati</taxon>
        <taxon>Bacillota</taxon>
        <taxon>Bacilli</taxon>
        <taxon>Lactobacillales</taxon>
        <taxon>Streptococcaceae</taxon>
        <taxon>Lactococcus</taxon>
        <taxon>Lactococcus cremoris subsp. cremoris</taxon>
    </lineage>
</organism>
<evidence type="ECO:0000313" key="2">
    <source>
        <dbReference type="Proteomes" id="UP000015854"/>
    </source>
</evidence>
<proteinExistence type="predicted"/>
<comment type="caution">
    <text evidence="1">The sequence shown here is derived from an EMBL/GenBank/DDBJ whole genome shotgun (WGS) entry which is preliminary data.</text>
</comment>
<accession>T0S6N9</accession>
<dbReference type="PATRIC" id="fig|1234876.3.peg.2167"/>
<dbReference type="EMBL" id="ATBB01000522">
    <property type="protein sequence ID" value="EQC54797.1"/>
    <property type="molecule type" value="Genomic_DNA"/>
</dbReference>